<reference evidence="1" key="1">
    <citation type="submission" date="2018-10" db="EMBL/GenBank/DDBJ databases">
        <title>Hidden diversity of soil giant viruses.</title>
        <authorList>
            <person name="Schulz F."/>
            <person name="Alteio L."/>
            <person name="Goudeau D."/>
            <person name="Ryan E.M."/>
            <person name="Malmstrom R.R."/>
            <person name="Blanchard J."/>
            <person name="Woyke T."/>
        </authorList>
    </citation>
    <scope>NUCLEOTIDE SEQUENCE</scope>
    <source>
        <strain evidence="1">HAV1</strain>
    </source>
</reference>
<dbReference type="SUPFAM" id="SSF82185">
    <property type="entry name" value="Histone H3 K4-specific methyltransferase SET7/9 N-terminal domain"/>
    <property type="match status" value="1"/>
</dbReference>
<evidence type="ECO:0000313" key="1">
    <source>
        <dbReference type="EMBL" id="AYV81527.1"/>
    </source>
</evidence>
<dbReference type="InterPro" id="IPR011652">
    <property type="entry name" value="MORN_2"/>
</dbReference>
<dbReference type="Pfam" id="PF07661">
    <property type="entry name" value="MORN_2"/>
    <property type="match status" value="2"/>
</dbReference>
<name>A0A3G5A2R7_9VIRU</name>
<accession>A0A3G5A2R7</accession>
<organism evidence="1">
    <name type="scientific">Harvfovirus sp</name>
    <dbReference type="NCBI Taxonomy" id="2487768"/>
    <lineage>
        <taxon>Viruses</taxon>
        <taxon>Varidnaviria</taxon>
        <taxon>Bamfordvirae</taxon>
        <taxon>Nucleocytoviricota</taxon>
        <taxon>Megaviricetes</taxon>
        <taxon>Imitervirales</taxon>
        <taxon>Mimiviridae</taxon>
        <taxon>Klosneuvirinae</taxon>
    </lineage>
</organism>
<gene>
    <name evidence="1" type="ORF">Harvfovirus39_6</name>
</gene>
<evidence type="ECO:0008006" key="2">
    <source>
        <dbReference type="Google" id="ProtNLM"/>
    </source>
</evidence>
<protein>
    <recommendedName>
        <fullName evidence="2">MORN repeat-containing protein</fullName>
    </recommendedName>
</protein>
<sequence length="269" mass="31387">MNLREIHRSWPNGNRREHYFLDKLGNLTGVYRCWYANSFLHEKITYTTPREGKYEEYYSNGNKSFEYNFTGLRCVGVYQEWYDTGQLALKCEFHDGTLNGLYERFYRSEQIYEQAVYAQGKKHGVFSRWDSDGALTDEALFDSGKLVHINVSIDDKKRNRALPQGEIIVWKPCRVLIYSYHMYRVYAKILVPENAKRWMVMGPDGLEGNIDYGIILQIIDKHGKEYSEATSYGVNPLILSVGSPIQTSTVYNTKELSDENFNIELFPKD</sequence>
<proteinExistence type="predicted"/>
<dbReference type="EMBL" id="MK072281">
    <property type="protein sequence ID" value="AYV81527.1"/>
    <property type="molecule type" value="Genomic_DNA"/>
</dbReference>
<dbReference type="Gene3D" id="3.90.930.1">
    <property type="match status" value="1"/>
</dbReference>